<gene>
    <name evidence="1" type="ORF">PG996_013411</name>
</gene>
<reference evidence="1 2" key="1">
    <citation type="submission" date="2023-01" db="EMBL/GenBank/DDBJ databases">
        <title>Analysis of 21 Apiospora genomes using comparative genomics revels a genus with tremendous synthesis potential of carbohydrate active enzymes and secondary metabolites.</title>
        <authorList>
            <person name="Sorensen T."/>
        </authorList>
    </citation>
    <scope>NUCLEOTIDE SEQUENCE [LARGE SCALE GENOMIC DNA]</scope>
    <source>
        <strain evidence="1 2">CBS 83171</strain>
    </source>
</reference>
<dbReference type="PANTHER" id="PTHR33112">
    <property type="entry name" value="DOMAIN PROTEIN, PUTATIVE-RELATED"/>
    <property type="match status" value="1"/>
</dbReference>
<evidence type="ECO:0000313" key="2">
    <source>
        <dbReference type="Proteomes" id="UP001446871"/>
    </source>
</evidence>
<comment type="caution">
    <text evidence="1">The sequence shown here is derived from an EMBL/GenBank/DDBJ whole genome shotgun (WGS) entry which is preliminary data.</text>
</comment>
<evidence type="ECO:0000313" key="1">
    <source>
        <dbReference type="EMBL" id="KAK8054110.1"/>
    </source>
</evidence>
<dbReference type="EMBL" id="JAQQWM010000008">
    <property type="protein sequence ID" value="KAK8054110.1"/>
    <property type="molecule type" value="Genomic_DNA"/>
</dbReference>
<sequence length="300" mass="34278">MDFADLSWTNELDTLPGLSGIARIFQDVYKDKYVAGLWANDIGCGLLFSIWGKYGEKFEEFFQYKSSGGRGIGPSWSWVEVDSFNGFTISLAGDNLCRVRSHIRSEIHLLGIENQIDGRNPLGRVHFAALNISGTLLKISDARELAFEEGQYVWCTMPEGQLVYMETDWGTAMAIPDEDRHKLRLLLLVSCCSEPPATIRDWLEQKDGEWRPGSMLWRESVMDRPEYRQTFYQDRNRGDNGRDRCTLCRPGHERDVWGLVIYPAAQPGMYYRVGVFQSRALHGGLSIFRKHGYVDTVTLI</sequence>
<dbReference type="Proteomes" id="UP001446871">
    <property type="component" value="Unassembled WGS sequence"/>
</dbReference>
<dbReference type="PANTHER" id="PTHR33112:SF16">
    <property type="entry name" value="HETEROKARYON INCOMPATIBILITY DOMAIN-CONTAINING PROTEIN"/>
    <property type="match status" value="1"/>
</dbReference>
<organism evidence="1 2">
    <name type="scientific">Apiospora saccharicola</name>
    <dbReference type="NCBI Taxonomy" id="335842"/>
    <lineage>
        <taxon>Eukaryota</taxon>
        <taxon>Fungi</taxon>
        <taxon>Dikarya</taxon>
        <taxon>Ascomycota</taxon>
        <taxon>Pezizomycotina</taxon>
        <taxon>Sordariomycetes</taxon>
        <taxon>Xylariomycetidae</taxon>
        <taxon>Amphisphaeriales</taxon>
        <taxon>Apiosporaceae</taxon>
        <taxon>Apiospora</taxon>
    </lineage>
</organism>
<accession>A0ABR1U7R7</accession>
<protein>
    <submittedName>
        <fullName evidence="1">Uncharacterized protein</fullName>
    </submittedName>
</protein>
<keyword evidence="2" id="KW-1185">Reference proteome</keyword>
<name>A0ABR1U7R7_9PEZI</name>
<proteinExistence type="predicted"/>